<evidence type="ECO:0000313" key="3">
    <source>
        <dbReference type="Proteomes" id="UP000007800"/>
    </source>
</evidence>
<dbReference type="RefSeq" id="XP_002783260.1">
    <property type="nucleotide sequence ID" value="XM_002783214.1"/>
</dbReference>
<dbReference type="GeneID" id="9061940"/>
<gene>
    <name evidence="2" type="ORF">Pmar_PMAR023382</name>
</gene>
<evidence type="ECO:0000256" key="1">
    <source>
        <dbReference type="SAM" id="Phobius"/>
    </source>
</evidence>
<name>C5KKE4_PERM5</name>
<accession>C5KKE4</accession>
<feature type="non-terminal residue" evidence="2">
    <location>
        <position position="54"/>
    </location>
</feature>
<keyword evidence="1" id="KW-1133">Transmembrane helix</keyword>
<feature type="transmembrane region" description="Helical" evidence="1">
    <location>
        <begin position="16"/>
        <end position="37"/>
    </location>
</feature>
<evidence type="ECO:0000313" key="2">
    <source>
        <dbReference type="EMBL" id="EER15056.1"/>
    </source>
</evidence>
<sequence>MSLNDDGSTLSSSQNLALGIGINVFGAIMTNLGTVLMKFHTEQRKGIGPYLRIG</sequence>
<keyword evidence="1" id="KW-0812">Transmembrane</keyword>
<dbReference type="EMBL" id="GG673688">
    <property type="protein sequence ID" value="EER15056.1"/>
    <property type="molecule type" value="Genomic_DNA"/>
</dbReference>
<dbReference type="AlphaFoldDB" id="C5KKE4"/>
<dbReference type="InParanoid" id="C5KKE4"/>
<protein>
    <submittedName>
        <fullName evidence="2">Uncharacterized protein</fullName>
    </submittedName>
</protein>
<reference evidence="2 3" key="1">
    <citation type="submission" date="2008-07" db="EMBL/GenBank/DDBJ databases">
        <authorList>
            <person name="El-Sayed N."/>
            <person name="Caler E."/>
            <person name="Inman J."/>
            <person name="Amedeo P."/>
            <person name="Hass B."/>
            <person name="Wortman J."/>
        </authorList>
    </citation>
    <scope>NUCLEOTIDE SEQUENCE [LARGE SCALE GENOMIC DNA]</scope>
    <source>
        <strain evidence="3">ATCC 50983 / TXsc</strain>
    </source>
</reference>
<keyword evidence="1" id="KW-0472">Membrane</keyword>
<dbReference type="Proteomes" id="UP000007800">
    <property type="component" value="Unassembled WGS sequence"/>
</dbReference>
<keyword evidence="3" id="KW-1185">Reference proteome</keyword>
<organism evidence="3">
    <name type="scientific">Perkinsus marinus (strain ATCC 50983 / TXsc)</name>
    <dbReference type="NCBI Taxonomy" id="423536"/>
    <lineage>
        <taxon>Eukaryota</taxon>
        <taxon>Sar</taxon>
        <taxon>Alveolata</taxon>
        <taxon>Perkinsozoa</taxon>
        <taxon>Perkinsea</taxon>
        <taxon>Perkinsida</taxon>
        <taxon>Perkinsidae</taxon>
        <taxon>Perkinsus</taxon>
    </lineage>
</organism>
<proteinExistence type="predicted"/>